<evidence type="ECO:0000313" key="2">
    <source>
        <dbReference type="Proteomes" id="UP000309872"/>
    </source>
</evidence>
<reference evidence="1 2" key="1">
    <citation type="submission" date="2019-04" db="EMBL/GenBank/DDBJ databases">
        <title>Sphingobacterium olei sp. nov., isolated from oil-contaminated soil.</title>
        <authorList>
            <person name="Liu B."/>
        </authorList>
    </citation>
    <scope>NUCLEOTIDE SEQUENCE [LARGE SCALE GENOMIC DNA]</scope>
    <source>
        <strain evidence="1 2">Y3L14</strain>
    </source>
</reference>
<keyword evidence="2" id="KW-1185">Reference proteome</keyword>
<name>A0A4U0H0D9_9SPHI</name>
<evidence type="ECO:0000313" key="1">
    <source>
        <dbReference type="EMBL" id="TJY63652.1"/>
    </source>
</evidence>
<sequence>MSRSLSENKYLGFNVKERVYVSDFVDDFVQAIIEKDTDRITKILRDVERDEKSIKAILNSLSLS</sequence>
<protein>
    <submittedName>
        <fullName evidence="1">Uncharacterized protein</fullName>
    </submittedName>
</protein>
<proteinExistence type="predicted"/>
<gene>
    <name evidence="1" type="ORF">FAZ19_18430</name>
</gene>
<dbReference type="OrthoDB" id="771468at2"/>
<dbReference type="Proteomes" id="UP000309872">
    <property type="component" value="Unassembled WGS sequence"/>
</dbReference>
<comment type="caution">
    <text evidence="1">The sequence shown here is derived from an EMBL/GenBank/DDBJ whole genome shotgun (WGS) entry which is preliminary data.</text>
</comment>
<dbReference type="AlphaFoldDB" id="A0A4U0H0D9"/>
<organism evidence="1 2">
    <name type="scientific">Sphingobacterium alkalisoli</name>
    <dbReference type="NCBI Taxonomy" id="1874115"/>
    <lineage>
        <taxon>Bacteria</taxon>
        <taxon>Pseudomonadati</taxon>
        <taxon>Bacteroidota</taxon>
        <taxon>Sphingobacteriia</taxon>
        <taxon>Sphingobacteriales</taxon>
        <taxon>Sphingobacteriaceae</taxon>
        <taxon>Sphingobacterium</taxon>
    </lineage>
</organism>
<accession>A0A4U0H0D9</accession>
<dbReference type="EMBL" id="SUKA01000006">
    <property type="protein sequence ID" value="TJY63652.1"/>
    <property type="molecule type" value="Genomic_DNA"/>
</dbReference>